<reference evidence="3" key="1">
    <citation type="submission" date="2023-04" db="EMBL/GenBank/DDBJ databases">
        <title>Black Yeasts Isolated from many extreme environments.</title>
        <authorList>
            <person name="Coleine C."/>
            <person name="Stajich J.E."/>
            <person name="Selbmann L."/>
        </authorList>
    </citation>
    <scope>NUCLEOTIDE SEQUENCE</scope>
    <source>
        <strain evidence="3">CCFEE 5312</strain>
    </source>
</reference>
<proteinExistence type="predicted"/>
<protein>
    <recommendedName>
        <fullName evidence="2">F-box domain-containing protein</fullName>
    </recommendedName>
</protein>
<comment type="caution">
    <text evidence="3">The sequence shown here is derived from an EMBL/GenBank/DDBJ whole genome shotgun (WGS) entry which is preliminary data.</text>
</comment>
<evidence type="ECO:0000259" key="2">
    <source>
        <dbReference type="Pfam" id="PF00646"/>
    </source>
</evidence>
<dbReference type="InterPro" id="IPR036047">
    <property type="entry name" value="F-box-like_dom_sf"/>
</dbReference>
<dbReference type="EMBL" id="JAWDJX010000033">
    <property type="protein sequence ID" value="KAK3050341.1"/>
    <property type="molecule type" value="Genomic_DNA"/>
</dbReference>
<evidence type="ECO:0000256" key="1">
    <source>
        <dbReference type="SAM" id="MobiDB-lite"/>
    </source>
</evidence>
<feature type="domain" description="F-box" evidence="2">
    <location>
        <begin position="15"/>
        <end position="50"/>
    </location>
</feature>
<evidence type="ECO:0000313" key="3">
    <source>
        <dbReference type="EMBL" id="KAK3050341.1"/>
    </source>
</evidence>
<name>A0AAJ0DHN3_9PEZI</name>
<dbReference type="Gene3D" id="1.20.1280.50">
    <property type="match status" value="1"/>
</dbReference>
<dbReference type="Proteomes" id="UP001271007">
    <property type="component" value="Unassembled WGS sequence"/>
</dbReference>
<dbReference type="InterPro" id="IPR001810">
    <property type="entry name" value="F-box_dom"/>
</dbReference>
<feature type="region of interest" description="Disordered" evidence="1">
    <location>
        <begin position="210"/>
        <end position="230"/>
    </location>
</feature>
<sequence length="244" mass="27055">METATPVADEALAIPELLETILLSVPEKDLLIAAQLVSREWRNAIRASRKLQRRLFLLLERETSFIPTYALENIKHADGSVQQVENYGLIRHNPLCFDTYLKAETTESSVSSWGFGTKTTSTSWPSDSAFHESCPASKACSRDDVVLSLDLGENRVKHTVGLLKNGGVPITTGDVVFFVKLVQERYLGPRKYDTGLQGATAFASVKQWSSRPEGMVDPPQARGGKQYVRGHGGVEDVTEQEWEM</sequence>
<organism evidence="3 4">
    <name type="scientific">Extremus antarcticus</name>
    <dbReference type="NCBI Taxonomy" id="702011"/>
    <lineage>
        <taxon>Eukaryota</taxon>
        <taxon>Fungi</taxon>
        <taxon>Dikarya</taxon>
        <taxon>Ascomycota</taxon>
        <taxon>Pezizomycotina</taxon>
        <taxon>Dothideomycetes</taxon>
        <taxon>Dothideomycetidae</taxon>
        <taxon>Mycosphaerellales</taxon>
        <taxon>Extremaceae</taxon>
        <taxon>Extremus</taxon>
    </lineage>
</organism>
<gene>
    <name evidence="3" type="ORF">LTR09_008491</name>
</gene>
<keyword evidence="4" id="KW-1185">Reference proteome</keyword>
<dbReference type="SUPFAM" id="SSF81383">
    <property type="entry name" value="F-box domain"/>
    <property type="match status" value="1"/>
</dbReference>
<accession>A0AAJ0DHN3</accession>
<evidence type="ECO:0000313" key="4">
    <source>
        <dbReference type="Proteomes" id="UP001271007"/>
    </source>
</evidence>
<dbReference type="Pfam" id="PF00646">
    <property type="entry name" value="F-box"/>
    <property type="match status" value="1"/>
</dbReference>
<dbReference type="AlphaFoldDB" id="A0AAJ0DHN3"/>